<reference evidence="1 2" key="1">
    <citation type="submission" date="2013-09" db="EMBL/GenBank/DDBJ databases">
        <title>Corchorus capsularis genome sequencing.</title>
        <authorList>
            <person name="Alam M."/>
            <person name="Haque M.S."/>
            <person name="Islam M.S."/>
            <person name="Emdad E.M."/>
            <person name="Islam M.M."/>
            <person name="Ahmed B."/>
            <person name="Halim A."/>
            <person name="Hossen Q.M.M."/>
            <person name="Hossain M.Z."/>
            <person name="Ahmed R."/>
            <person name="Khan M.M."/>
            <person name="Islam R."/>
            <person name="Rashid M.M."/>
            <person name="Khan S.A."/>
            <person name="Rahman M.S."/>
            <person name="Alam M."/>
        </authorList>
    </citation>
    <scope>NUCLEOTIDE SEQUENCE [LARGE SCALE GENOMIC DNA]</scope>
    <source>
        <strain evidence="2">cv. CVL-1</strain>
        <tissue evidence="1">Whole seedling</tissue>
    </source>
</reference>
<accession>A0A1R3GM98</accession>
<dbReference type="EMBL" id="AWWV01014005">
    <property type="protein sequence ID" value="OMO59238.1"/>
    <property type="molecule type" value="Genomic_DNA"/>
</dbReference>
<dbReference type="Proteomes" id="UP000188268">
    <property type="component" value="Unassembled WGS sequence"/>
</dbReference>
<evidence type="ECO:0000313" key="2">
    <source>
        <dbReference type="Proteomes" id="UP000188268"/>
    </source>
</evidence>
<comment type="caution">
    <text evidence="1">The sequence shown here is derived from an EMBL/GenBank/DDBJ whole genome shotgun (WGS) entry which is preliminary data.</text>
</comment>
<name>A0A1R3GM98_COCAP</name>
<keyword evidence="2" id="KW-1185">Reference proteome</keyword>
<dbReference type="AlphaFoldDB" id="A0A1R3GM98"/>
<protein>
    <submittedName>
        <fullName evidence="1">Uncharacterized protein</fullName>
    </submittedName>
</protein>
<proteinExistence type="predicted"/>
<organism evidence="1 2">
    <name type="scientific">Corchorus capsularis</name>
    <name type="common">Jute</name>
    <dbReference type="NCBI Taxonomy" id="210143"/>
    <lineage>
        <taxon>Eukaryota</taxon>
        <taxon>Viridiplantae</taxon>
        <taxon>Streptophyta</taxon>
        <taxon>Embryophyta</taxon>
        <taxon>Tracheophyta</taxon>
        <taxon>Spermatophyta</taxon>
        <taxon>Magnoliopsida</taxon>
        <taxon>eudicotyledons</taxon>
        <taxon>Gunneridae</taxon>
        <taxon>Pentapetalae</taxon>
        <taxon>rosids</taxon>
        <taxon>malvids</taxon>
        <taxon>Malvales</taxon>
        <taxon>Malvaceae</taxon>
        <taxon>Grewioideae</taxon>
        <taxon>Apeibeae</taxon>
        <taxon>Corchorus</taxon>
    </lineage>
</organism>
<feature type="non-terminal residue" evidence="1">
    <location>
        <position position="1"/>
    </location>
</feature>
<evidence type="ECO:0000313" key="1">
    <source>
        <dbReference type="EMBL" id="OMO59238.1"/>
    </source>
</evidence>
<gene>
    <name evidence="1" type="ORF">CCACVL1_24983</name>
</gene>
<sequence>VKIVAPNLGDSPCQNAWESSYRKAEVAKKKVSWQGEG</sequence>
<dbReference type="Gramene" id="OMO59238">
    <property type="protein sequence ID" value="OMO59238"/>
    <property type="gene ID" value="CCACVL1_24983"/>
</dbReference>